<sequence>MNPAEKLRLDYEIRLREAPSNKLWGQYARWEASQGRVEAACVICERYLDSTADPSEDIWLLYTELSPSHSMKLDILTRAIHQQPLSTRLHRSILKFFFSPDGAPLLSITNMEHLVKSWMNRVLENGSPGHLEALFKTLVDILEQLVYSDSVQQYEELMLLLLHAYASIPVAKNPLLFAFNTLQQLIKRSKLDKRKLFINALKIFVLVFPTISSFSEQYSALHRLYLLYEFMKPHFHSLFFADTLVSSPVNGTDESPLTSIYAFLHTARANLETTSSMSVTELCLLLAYDSLLTLQVDDRISQSSCCSIFAIMNPAQPFGESWSDKLCVLQVIIESEVFVLRKAAVTEVLKSLVLSRDNHSHQSTGLSDEQLVRLYSSIQYLLQRFSSEPEASKCVEYLLSIFLPTALSNFNQLFGLVEGLLQMLLTFPKCTQFTDKILSIIEKVDPIFFDPHTIRLLLKALASRILAIENLSDAALARIVSCSISNGETTMVIDVMVLARNKQSCFELFQSITRIIFNNTKAKGAFSTAIRCLTEITSVLLSDTEFRNDSINFSLNAILDLSHMSVKDFLDCSSIILLLFLACMTQQLTEGHIFDDMIFEDVIESVLKQVEIVHIGLKIGEIFLIDQYAKLSSLIGTVFEYHELITGIETISGRVALECVVIVKDKEQSRSLLLYELVPVDRSDGDGLLKLLDRIG</sequence>
<dbReference type="SUPFAM" id="SSF48452">
    <property type="entry name" value="TPR-like"/>
    <property type="match status" value="1"/>
</dbReference>
<organism evidence="1 2">
    <name type="scientific">Giardia intestinalis (strain P15)</name>
    <name type="common">Giardia lamblia</name>
    <dbReference type="NCBI Taxonomy" id="658858"/>
    <lineage>
        <taxon>Eukaryota</taxon>
        <taxon>Metamonada</taxon>
        <taxon>Diplomonadida</taxon>
        <taxon>Hexamitidae</taxon>
        <taxon>Giardiinae</taxon>
        <taxon>Giardia</taxon>
    </lineage>
</organism>
<proteinExistence type="predicted"/>
<dbReference type="OrthoDB" id="10256365at2759"/>
<dbReference type="EMBL" id="ACVC01000339">
    <property type="protein sequence ID" value="EFO61113.1"/>
    <property type="molecule type" value="Genomic_DNA"/>
</dbReference>
<dbReference type="VEuPathDB" id="GiardiaDB:GLP15_2704"/>
<dbReference type="Proteomes" id="UP000008974">
    <property type="component" value="Unassembled WGS sequence"/>
</dbReference>
<evidence type="ECO:0000313" key="1">
    <source>
        <dbReference type="EMBL" id="EFO61113.1"/>
    </source>
</evidence>
<dbReference type="Gene3D" id="1.25.40.10">
    <property type="entry name" value="Tetratricopeptide repeat domain"/>
    <property type="match status" value="1"/>
</dbReference>
<protein>
    <submittedName>
        <fullName evidence="1">Uncharacterized protein</fullName>
    </submittedName>
</protein>
<dbReference type="OMA" id="VICERYL"/>
<gene>
    <name evidence="1" type="ORF">GLP15_2704</name>
</gene>
<name>E1F8V8_GIAIA</name>
<reference evidence="1 2" key="1">
    <citation type="journal article" date="2010" name="BMC Genomics">
        <title>Genome analysis and comparative genomics of a Giardia intestinalis assemblage E isolate.</title>
        <authorList>
            <person name="Jerlstrom-Hultqvist J."/>
            <person name="Franzen O."/>
            <person name="Ankarklev J."/>
            <person name="Xu F."/>
            <person name="Nohynkova E."/>
            <person name="Andersson J.O."/>
            <person name="Svard S.G."/>
            <person name="Andersson B."/>
        </authorList>
    </citation>
    <scope>NUCLEOTIDE SEQUENCE [LARGE SCALE GENOMIC DNA]</scope>
    <source>
        <strain evidence="1 2">P15</strain>
    </source>
</reference>
<comment type="caution">
    <text evidence="1">The sequence shown here is derived from an EMBL/GenBank/DDBJ whole genome shotgun (WGS) entry which is preliminary data.</text>
</comment>
<dbReference type="AlphaFoldDB" id="E1F8V8"/>
<dbReference type="InterPro" id="IPR011990">
    <property type="entry name" value="TPR-like_helical_dom_sf"/>
</dbReference>
<evidence type="ECO:0000313" key="2">
    <source>
        <dbReference type="Proteomes" id="UP000008974"/>
    </source>
</evidence>
<accession>E1F8V8</accession>